<keyword evidence="3" id="KW-1185">Reference proteome</keyword>
<dbReference type="Proteomes" id="UP000014254">
    <property type="component" value="Unassembled WGS sequence"/>
</dbReference>
<sequence length="174" mass="19724">MEIDLNNFKAIFESVQALHKHRNQHPPCHYYIAILVKPVRSSAPAPAPAITADSTTATVPAQQATYPQDQPQQPRTQSPSWVKIIQRPASGTNKRRREHAIRSLQPPRTATDTPSYYVLHLRRSHRMSHVEYRSTLAAIIGINSRRHILDITFPARNVSTILIYVNDKDESSNC</sequence>
<accession>S2JL89</accession>
<evidence type="ECO:0000313" key="3">
    <source>
        <dbReference type="Proteomes" id="UP000014254"/>
    </source>
</evidence>
<dbReference type="VEuPathDB" id="FungiDB:HMPREF1544_02469"/>
<dbReference type="OrthoDB" id="2283835at2759"/>
<dbReference type="AlphaFoldDB" id="S2JL89"/>
<feature type="region of interest" description="Disordered" evidence="1">
    <location>
        <begin position="43"/>
        <end position="109"/>
    </location>
</feature>
<gene>
    <name evidence="2" type="ORF">HMPREF1544_02469</name>
</gene>
<name>S2JL89_MUCC1</name>
<dbReference type="EMBL" id="KE123917">
    <property type="protein sequence ID" value="EPB90724.1"/>
    <property type="molecule type" value="Genomic_DNA"/>
</dbReference>
<evidence type="ECO:0000256" key="1">
    <source>
        <dbReference type="SAM" id="MobiDB-lite"/>
    </source>
</evidence>
<dbReference type="InParanoid" id="S2JL89"/>
<feature type="compositionally biased region" description="Low complexity" evidence="1">
    <location>
        <begin position="43"/>
        <end position="74"/>
    </location>
</feature>
<protein>
    <submittedName>
        <fullName evidence="2">Uncharacterized protein</fullName>
    </submittedName>
</protein>
<dbReference type="STRING" id="1220926.S2JL89"/>
<reference evidence="3" key="1">
    <citation type="submission" date="2013-05" db="EMBL/GenBank/DDBJ databases">
        <title>The Genome sequence of Mucor circinelloides f. circinelloides 1006PhL.</title>
        <authorList>
            <consortium name="The Broad Institute Genomics Platform"/>
            <person name="Cuomo C."/>
            <person name="Earl A."/>
            <person name="Findley K."/>
            <person name="Lee S.C."/>
            <person name="Walker B."/>
            <person name="Young S."/>
            <person name="Zeng Q."/>
            <person name="Gargeya S."/>
            <person name="Fitzgerald M."/>
            <person name="Haas B."/>
            <person name="Abouelleil A."/>
            <person name="Allen A.W."/>
            <person name="Alvarado L."/>
            <person name="Arachchi H.M."/>
            <person name="Berlin A.M."/>
            <person name="Chapman S.B."/>
            <person name="Gainer-Dewar J."/>
            <person name="Goldberg J."/>
            <person name="Griggs A."/>
            <person name="Gujja S."/>
            <person name="Hansen M."/>
            <person name="Howarth C."/>
            <person name="Imamovic A."/>
            <person name="Ireland A."/>
            <person name="Larimer J."/>
            <person name="McCowan C."/>
            <person name="Murphy C."/>
            <person name="Pearson M."/>
            <person name="Poon T.W."/>
            <person name="Priest M."/>
            <person name="Roberts A."/>
            <person name="Saif S."/>
            <person name="Shea T."/>
            <person name="Sisk P."/>
            <person name="Sykes S."/>
            <person name="Wortman J."/>
            <person name="Nusbaum C."/>
            <person name="Birren B."/>
        </authorList>
    </citation>
    <scope>NUCLEOTIDE SEQUENCE [LARGE SCALE GENOMIC DNA]</scope>
    <source>
        <strain evidence="3">1006PhL</strain>
    </source>
</reference>
<evidence type="ECO:0000313" key="2">
    <source>
        <dbReference type="EMBL" id="EPB90724.1"/>
    </source>
</evidence>
<organism evidence="2 3">
    <name type="scientific">Mucor circinelloides f. circinelloides (strain 1006PhL)</name>
    <name type="common">Mucormycosis agent</name>
    <name type="synonym">Calyptromyces circinelloides</name>
    <dbReference type="NCBI Taxonomy" id="1220926"/>
    <lineage>
        <taxon>Eukaryota</taxon>
        <taxon>Fungi</taxon>
        <taxon>Fungi incertae sedis</taxon>
        <taxon>Mucoromycota</taxon>
        <taxon>Mucoromycotina</taxon>
        <taxon>Mucoromycetes</taxon>
        <taxon>Mucorales</taxon>
        <taxon>Mucorineae</taxon>
        <taxon>Mucoraceae</taxon>
        <taxon>Mucor</taxon>
    </lineage>
</organism>
<proteinExistence type="predicted"/>